<dbReference type="Proteomes" id="UP000199387">
    <property type="component" value="Unassembled WGS sequence"/>
</dbReference>
<organism evidence="2 3">
    <name type="scientific">Melghirimyces thermohalophilus</name>
    <dbReference type="NCBI Taxonomy" id="1236220"/>
    <lineage>
        <taxon>Bacteria</taxon>
        <taxon>Bacillati</taxon>
        <taxon>Bacillota</taxon>
        <taxon>Bacilli</taxon>
        <taxon>Bacillales</taxon>
        <taxon>Thermoactinomycetaceae</taxon>
        <taxon>Melghirimyces</taxon>
    </lineage>
</organism>
<dbReference type="Gene3D" id="2.40.10.170">
    <property type="match status" value="1"/>
</dbReference>
<proteinExistence type="predicted"/>
<dbReference type="AlphaFoldDB" id="A0A1G6LKI0"/>
<feature type="domain" description="CarD-like/TRCF RNAP-interacting" evidence="1">
    <location>
        <begin position="1"/>
        <end position="111"/>
    </location>
</feature>
<dbReference type="Pfam" id="PF21095">
    <property type="entry name" value="CarD_C"/>
    <property type="match status" value="1"/>
</dbReference>
<dbReference type="SMART" id="SM01058">
    <property type="entry name" value="CarD_TRCF"/>
    <property type="match status" value="1"/>
</dbReference>
<dbReference type="InterPro" id="IPR003711">
    <property type="entry name" value="CarD-like/TRCF_RID"/>
</dbReference>
<dbReference type="InterPro" id="IPR052531">
    <property type="entry name" value="CarD-like_regulator"/>
</dbReference>
<evidence type="ECO:0000259" key="1">
    <source>
        <dbReference type="SMART" id="SM01058"/>
    </source>
</evidence>
<dbReference type="GO" id="GO:0009303">
    <property type="term" value="P:rRNA transcription"/>
    <property type="evidence" value="ECO:0007669"/>
    <property type="project" value="TreeGrafter"/>
</dbReference>
<dbReference type="EMBL" id="FMZA01000008">
    <property type="protein sequence ID" value="SDC43780.1"/>
    <property type="molecule type" value="Genomic_DNA"/>
</dbReference>
<dbReference type="STRING" id="1236220.SAMN04488112_1089"/>
<dbReference type="InterPro" id="IPR036101">
    <property type="entry name" value="CarD-like/TRCF_RID_sf"/>
</dbReference>
<gene>
    <name evidence="2" type="ORF">SAMN04488112_1089</name>
</gene>
<dbReference type="PANTHER" id="PTHR38447:SF1">
    <property type="entry name" value="RNA POLYMERASE-BINDING TRANSCRIPTION FACTOR CARD"/>
    <property type="match status" value="1"/>
</dbReference>
<accession>A0A1G6LKI0</accession>
<name>A0A1G6LKI0_9BACL</name>
<keyword evidence="3" id="KW-1185">Reference proteome</keyword>
<protein>
    <submittedName>
        <fullName evidence="2">Transcriptional regulator, CarD family</fullName>
    </submittedName>
</protein>
<dbReference type="SUPFAM" id="SSF141259">
    <property type="entry name" value="CarD-like"/>
    <property type="match status" value="1"/>
</dbReference>
<evidence type="ECO:0000313" key="3">
    <source>
        <dbReference type="Proteomes" id="UP000199387"/>
    </source>
</evidence>
<dbReference type="OrthoDB" id="9786074at2"/>
<dbReference type="InterPro" id="IPR042215">
    <property type="entry name" value="CarD-like_C"/>
</dbReference>
<evidence type="ECO:0000313" key="2">
    <source>
        <dbReference type="EMBL" id="SDC43780.1"/>
    </source>
</evidence>
<reference evidence="2 3" key="1">
    <citation type="submission" date="2016-10" db="EMBL/GenBank/DDBJ databases">
        <authorList>
            <person name="de Groot N.N."/>
        </authorList>
    </citation>
    <scope>NUCLEOTIDE SEQUENCE [LARGE SCALE GENOMIC DNA]</scope>
    <source>
        <strain evidence="2 3">DSM 45514</strain>
    </source>
</reference>
<sequence>MFQVGDKIMYPLFGAGVIKDIEEKEVLGEEQLYCVLNMLLGEMNMMIPVNQMEKRGIRKVVDVATMESALQHLYEGESDLTIPWNQRYRINMDKMKSGDLYQETEVIRDLTRISKSRSLGTGEKKMLDDATKILISELALVKGIEQEQAADLFQDVVLQG</sequence>
<dbReference type="InterPro" id="IPR048792">
    <property type="entry name" value="CarD_C"/>
</dbReference>
<dbReference type="Gene3D" id="1.20.58.1290">
    <property type="entry name" value="CarD-like, C-terminal domain"/>
    <property type="match status" value="1"/>
</dbReference>
<dbReference type="PANTHER" id="PTHR38447">
    <property type="entry name" value="TRANSCRIPTION FACTOR YDEB-RELATED"/>
    <property type="match status" value="1"/>
</dbReference>
<dbReference type="Pfam" id="PF02559">
    <property type="entry name" value="CarD_TRCF_RID"/>
    <property type="match status" value="1"/>
</dbReference>